<keyword evidence="5" id="KW-1003">Cell membrane</keyword>
<accession>V4QN43</accession>
<dbReference type="GO" id="GO:0052621">
    <property type="term" value="F:diguanylate cyclase activity"/>
    <property type="evidence" value="ECO:0007669"/>
    <property type="project" value="UniProtKB-EC"/>
</dbReference>
<evidence type="ECO:0000256" key="2">
    <source>
        <dbReference type="ARBA" id="ARBA00004533"/>
    </source>
</evidence>
<proteinExistence type="predicted"/>
<evidence type="ECO:0000256" key="9">
    <source>
        <dbReference type="SAM" id="Phobius"/>
    </source>
</evidence>
<feature type="transmembrane region" description="Helical" evidence="9">
    <location>
        <begin position="295"/>
        <end position="316"/>
    </location>
</feature>
<dbReference type="SUPFAM" id="SSF103190">
    <property type="entry name" value="Sensory domain-like"/>
    <property type="match status" value="1"/>
</dbReference>
<dbReference type="SUPFAM" id="SSF55073">
    <property type="entry name" value="Nucleotide cyclase"/>
    <property type="match status" value="1"/>
</dbReference>
<dbReference type="Pfam" id="PF02743">
    <property type="entry name" value="dCache_1"/>
    <property type="match status" value="1"/>
</dbReference>
<dbReference type="GO" id="GO:0005886">
    <property type="term" value="C:plasma membrane"/>
    <property type="evidence" value="ECO:0007669"/>
    <property type="project" value="UniProtKB-SubCell"/>
</dbReference>
<dbReference type="InterPro" id="IPR000160">
    <property type="entry name" value="GGDEF_dom"/>
</dbReference>
<evidence type="ECO:0000256" key="5">
    <source>
        <dbReference type="ARBA" id="ARBA00022475"/>
    </source>
</evidence>
<evidence type="ECO:0000256" key="7">
    <source>
        <dbReference type="ARBA" id="ARBA00022989"/>
    </source>
</evidence>
<evidence type="ECO:0000256" key="8">
    <source>
        <dbReference type="ARBA" id="ARBA00023136"/>
    </source>
</evidence>
<evidence type="ECO:0000256" key="6">
    <source>
        <dbReference type="ARBA" id="ARBA00022692"/>
    </source>
</evidence>
<dbReference type="Gene3D" id="6.10.340.10">
    <property type="match status" value="1"/>
</dbReference>
<dbReference type="CDD" id="cd12912">
    <property type="entry name" value="PDC2_MCP_like"/>
    <property type="match status" value="1"/>
</dbReference>
<protein>
    <recommendedName>
        <fullName evidence="4">diguanylate cyclase</fullName>
        <ecNumber evidence="4">2.7.7.65</ecNumber>
    </recommendedName>
</protein>
<dbReference type="Gene3D" id="3.30.70.270">
    <property type="match status" value="1"/>
</dbReference>
<comment type="caution">
    <text evidence="11">The sequence shown here is derived from an EMBL/GenBank/DDBJ whole genome shotgun (WGS) entry which is preliminary data.</text>
</comment>
<keyword evidence="6 9" id="KW-0812">Transmembrane</keyword>
<dbReference type="PANTHER" id="PTHR45138">
    <property type="entry name" value="REGULATORY COMPONENTS OF SENSORY TRANSDUCTION SYSTEM"/>
    <property type="match status" value="1"/>
</dbReference>
<comment type="cofactor">
    <cofactor evidence="1">
        <name>Mg(2+)</name>
        <dbReference type="ChEBI" id="CHEBI:18420"/>
    </cofactor>
</comment>
<dbReference type="GO" id="GO:1902201">
    <property type="term" value="P:negative regulation of bacterial-type flagellum-dependent cell motility"/>
    <property type="evidence" value="ECO:0007669"/>
    <property type="project" value="TreeGrafter"/>
</dbReference>
<keyword evidence="8 9" id="KW-0472">Membrane</keyword>
<dbReference type="InterPro" id="IPR043128">
    <property type="entry name" value="Rev_trsase/Diguanyl_cyclase"/>
</dbReference>
<keyword evidence="7 9" id="KW-1133">Transmembrane helix</keyword>
<dbReference type="PATRIC" id="fig|1263865.4.peg.238"/>
<dbReference type="SMART" id="SM00267">
    <property type="entry name" value="GGDEF"/>
    <property type="match status" value="1"/>
</dbReference>
<comment type="subcellular location">
    <subcellularLocation>
        <location evidence="2">Cell inner membrane</location>
    </subcellularLocation>
    <subcellularLocation>
        <location evidence="3">Cell membrane</location>
        <topology evidence="3">Multi-pass membrane protein</topology>
    </subcellularLocation>
</comment>
<dbReference type="Pfam" id="PF00990">
    <property type="entry name" value="GGDEF"/>
    <property type="match status" value="1"/>
</dbReference>
<dbReference type="InterPro" id="IPR050469">
    <property type="entry name" value="Diguanylate_Cyclase"/>
</dbReference>
<evidence type="ECO:0000313" key="12">
    <source>
        <dbReference type="Proteomes" id="UP000017822"/>
    </source>
</evidence>
<dbReference type="CDD" id="cd18773">
    <property type="entry name" value="PDC1_HK_sensor"/>
    <property type="match status" value="1"/>
</dbReference>
<dbReference type="FunFam" id="3.30.70.270:FF:000001">
    <property type="entry name" value="Diguanylate cyclase domain protein"/>
    <property type="match status" value="1"/>
</dbReference>
<evidence type="ECO:0000256" key="3">
    <source>
        <dbReference type="ARBA" id="ARBA00004651"/>
    </source>
</evidence>
<reference evidence="11 12" key="1">
    <citation type="submission" date="2013-07" db="EMBL/GenBank/DDBJ databases">
        <authorList>
            <person name="Schaap P.J."/>
            <person name="Mehboob F."/>
            <person name="Oosterkamp M.J."/>
            <person name="de Vos W.M."/>
            <person name="Stams A.J.M."/>
            <person name="Koehorst J.J."/>
        </authorList>
    </citation>
    <scope>NUCLEOTIDE SEQUENCE [LARGE SCALE GENOMIC DNA]</scope>
    <source>
        <strain evidence="11 12">AW-1</strain>
    </source>
</reference>
<gene>
    <name evidence="11" type="ORF">F753_01185</name>
</gene>
<evidence type="ECO:0000256" key="4">
    <source>
        <dbReference type="ARBA" id="ARBA00012528"/>
    </source>
</evidence>
<organism evidence="11 12">
    <name type="scientific">Stutzerimonas chloritidismutans AW-1</name>
    <dbReference type="NCBI Taxonomy" id="1263865"/>
    <lineage>
        <taxon>Bacteria</taxon>
        <taxon>Pseudomonadati</taxon>
        <taxon>Pseudomonadota</taxon>
        <taxon>Gammaproteobacteria</taxon>
        <taxon>Pseudomonadales</taxon>
        <taxon>Pseudomonadaceae</taxon>
        <taxon>Stutzerimonas</taxon>
    </lineage>
</organism>
<evidence type="ECO:0000256" key="1">
    <source>
        <dbReference type="ARBA" id="ARBA00001946"/>
    </source>
</evidence>
<evidence type="ECO:0000259" key="10">
    <source>
        <dbReference type="PROSITE" id="PS50887"/>
    </source>
</evidence>
<name>V4QN43_STUCH</name>
<evidence type="ECO:0000313" key="11">
    <source>
        <dbReference type="EMBL" id="ESR01304.1"/>
    </source>
</evidence>
<dbReference type="InterPro" id="IPR029787">
    <property type="entry name" value="Nucleotide_cyclase"/>
</dbReference>
<dbReference type="InterPro" id="IPR029151">
    <property type="entry name" value="Sensor-like_sf"/>
</dbReference>
<sequence length="529" mass="57945">MAHAKHAFGESRFMSRLDLQKLTLLLALVAGLLTFGNSFFAGYSSQRDQLFEQTLEANRAYARKLADTTDQFFLNSRRELAYAAEVLSTRFADPSARDNETERLKLKSEQFSRAVIVSAAGEIVSASPESTDLVGLKVNSIGATRALKERIPQTSDPYIATDGTYLIAVTHPIFAPDGRYLGFISASLFLRERNALHGLLGVHYYRDGSYLYVVDTQGRLIFHEDGKRVGQNVSSNAVVRQVLSGQEGSQRVINTLGVDMLAGFAPMQSTGWGIIAQRPTAAITAKLEQLARTTLLNAVPFTLISLAVFWWLSILISRPIRALADTAEHWGAPEAASRISMVNSWYFEVSRLKVAMLAGVSLLQQKMGALEAASMTDPLTGLRNRRGLELALKQFDLLDQHYAAVTLDIDHFKQVNDQHGHDVGDAVLRFLAEIMKECSRPTDVLCRMGGEEFLMLLPETDAAGASIAAERLLARLRQTASPTGVPVTASIGIACSDRYASPDATFKAADEALYQAKRAGRDRVVLASN</sequence>
<dbReference type="EMBL" id="AOFQ01000004">
    <property type="protein sequence ID" value="ESR01304.1"/>
    <property type="molecule type" value="Genomic_DNA"/>
</dbReference>
<dbReference type="InterPro" id="IPR033479">
    <property type="entry name" value="dCache_1"/>
</dbReference>
<dbReference type="PANTHER" id="PTHR45138:SF24">
    <property type="entry name" value="DIGUANYLATE CYCLASE DGCC-RELATED"/>
    <property type="match status" value="1"/>
</dbReference>
<dbReference type="AlphaFoldDB" id="V4QN43"/>
<dbReference type="Gene3D" id="3.30.450.20">
    <property type="entry name" value="PAS domain"/>
    <property type="match status" value="1"/>
</dbReference>
<dbReference type="GO" id="GO:0043709">
    <property type="term" value="P:cell adhesion involved in single-species biofilm formation"/>
    <property type="evidence" value="ECO:0007669"/>
    <property type="project" value="TreeGrafter"/>
</dbReference>
<dbReference type="NCBIfam" id="TIGR00254">
    <property type="entry name" value="GGDEF"/>
    <property type="match status" value="1"/>
</dbReference>
<feature type="domain" description="GGDEF" evidence="10">
    <location>
        <begin position="400"/>
        <end position="529"/>
    </location>
</feature>
<dbReference type="EC" id="2.7.7.65" evidence="4"/>
<dbReference type="PROSITE" id="PS50887">
    <property type="entry name" value="GGDEF"/>
    <property type="match status" value="1"/>
</dbReference>
<dbReference type="Proteomes" id="UP000017822">
    <property type="component" value="Unassembled WGS sequence"/>
</dbReference>
<dbReference type="CDD" id="cd01949">
    <property type="entry name" value="GGDEF"/>
    <property type="match status" value="1"/>
</dbReference>